<evidence type="ECO:0000313" key="3">
    <source>
        <dbReference type="Proteomes" id="UP000596742"/>
    </source>
</evidence>
<comment type="caution">
    <text evidence="2">The sequence shown here is derived from an EMBL/GenBank/DDBJ whole genome shotgun (WGS) entry which is preliminary data.</text>
</comment>
<dbReference type="PANTHER" id="PTHR33748:SF5">
    <property type="entry name" value="GROUND-LIKE DOMAIN-CONTAINING PROTEIN"/>
    <property type="match status" value="1"/>
</dbReference>
<feature type="transmembrane region" description="Helical" evidence="1">
    <location>
        <begin position="133"/>
        <end position="156"/>
    </location>
</feature>
<keyword evidence="3" id="KW-1185">Reference proteome</keyword>
<keyword evidence="1" id="KW-1133">Transmembrane helix</keyword>
<dbReference type="PANTHER" id="PTHR33748">
    <property type="entry name" value="PROTEIN CBG04600"/>
    <property type="match status" value="1"/>
</dbReference>
<dbReference type="GO" id="GO:0016020">
    <property type="term" value="C:membrane"/>
    <property type="evidence" value="ECO:0007669"/>
    <property type="project" value="TreeGrafter"/>
</dbReference>
<proteinExistence type="predicted"/>
<dbReference type="OrthoDB" id="8062037at2759"/>
<organism evidence="2 3">
    <name type="scientific">Mytilus galloprovincialis</name>
    <name type="common">Mediterranean mussel</name>
    <dbReference type="NCBI Taxonomy" id="29158"/>
    <lineage>
        <taxon>Eukaryota</taxon>
        <taxon>Metazoa</taxon>
        <taxon>Spiralia</taxon>
        <taxon>Lophotrochozoa</taxon>
        <taxon>Mollusca</taxon>
        <taxon>Bivalvia</taxon>
        <taxon>Autobranchia</taxon>
        <taxon>Pteriomorphia</taxon>
        <taxon>Mytilida</taxon>
        <taxon>Mytiloidea</taxon>
        <taxon>Mytilidae</taxon>
        <taxon>Mytilinae</taxon>
        <taxon>Mytilus</taxon>
    </lineage>
</organism>
<evidence type="ECO:0000313" key="2">
    <source>
        <dbReference type="EMBL" id="VDI51640.1"/>
    </source>
</evidence>
<keyword evidence="1" id="KW-0472">Membrane</keyword>
<name>A0A8B6FML0_MYTGA</name>
<protein>
    <submittedName>
        <fullName evidence="2">Uncharacterized protein</fullName>
    </submittedName>
</protein>
<accession>A0A8B6FML0</accession>
<dbReference type="AlphaFoldDB" id="A0A8B6FML0"/>
<gene>
    <name evidence="2" type="ORF">MGAL_10B078924</name>
</gene>
<reference evidence="2" key="1">
    <citation type="submission" date="2018-11" db="EMBL/GenBank/DDBJ databases">
        <authorList>
            <person name="Alioto T."/>
            <person name="Alioto T."/>
        </authorList>
    </citation>
    <scope>NUCLEOTIDE SEQUENCE</scope>
</reference>
<sequence>DELDSIVKTVAESGKCSCQNCTSTDGYNISIALVPSLKPSMTSLKVSAVDFIHFIRDSWNFQKCDNDIVYTEAGTTANKFLTDDCIDQVHDIIESELSDGKYYETLKEMTTQYKIILSEGNCEYISEKRTMTIVAFTVGAVFCTIVLTFSVCALIINRKQGRYQKQSDDGEIDKKVVRTSRPLYHSNHSFDGVTGEDICNIDKDNNEGIKDC</sequence>
<evidence type="ECO:0000256" key="1">
    <source>
        <dbReference type="SAM" id="Phobius"/>
    </source>
</evidence>
<keyword evidence="1" id="KW-0812">Transmembrane</keyword>
<dbReference type="Proteomes" id="UP000596742">
    <property type="component" value="Unassembled WGS sequence"/>
</dbReference>
<dbReference type="EMBL" id="UYJE01007080">
    <property type="protein sequence ID" value="VDI51640.1"/>
    <property type="molecule type" value="Genomic_DNA"/>
</dbReference>
<feature type="non-terminal residue" evidence="2">
    <location>
        <position position="1"/>
    </location>
</feature>